<dbReference type="NCBIfam" id="NF007845">
    <property type="entry name" value="PRK10556.1-3"/>
    <property type="match status" value="1"/>
</dbReference>
<reference evidence="1 2" key="1">
    <citation type="journal article" date="2012" name="PLoS ONE">
        <title>Edwardsiella comparative phylogenomics reveal the new intra/inter-species taxonomic relationships, virulence evolution and niche adaptation mechanisms.</title>
        <authorList>
            <person name="Yang M."/>
            <person name="Lv Y."/>
            <person name="Xiao J."/>
            <person name="Wu H."/>
            <person name="Zheng H."/>
            <person name="Liu Q."/>
            <person name="Zhang Y."/>
            <person name="Wang Q."/>
        </authorList>
    </citation>
    <scope>NUCLEOTIDE SEQUENCE [LARGE SCALE GENOMIC DNA]</scope>
    <source>
        <strain evidence="2">080813</strain>
    </source>
</reference>
<dbReference type="Proteomes" id="UP000028681">
    <property type="component" value="Chromosome"/>
</dbReference>
<organism evidence="1 2">
    <name type="scientific">Edwardsiella anguillarum ET080813</name>
    <dbReference type="NCBI Taxonomy" id="667120"/>
    <lineage>
        <taxon>Bacteria</taxon>
        <taxon>Pseudomonadati</taxon>
        <taxon>Pseudomonadota</taxon>
        <taxon>Gammaproteobacteria</taxon>
        <taxon>Enterobacterales</taxon>
        <taxon>Hafniaceae</taxon>
        <taxon>Edwardsiella</taxon>
    </lineage>
</organism>
<proteinExistence type="predicted"/>
<dbReference type="EMBL" id="CP006664">
    <property type="protein sequence ID" value="AIJ07802.1"/>
    <property type="molecule type" value="Genomic_DNA"/>
</dbReference>
<evidence type="ECO:0008006" key="3">
    <source>
        <dbReference type="Google" id="ProtNLM"/>
    </source>
</evidence>
<evidence type="ECO:0000313" key="2">
    <source>
        <dbReference type="Proteomes" id="UP000028681"/>
    </source>
</evidence>
<dbReference type="Gene3D" id="3.90.1150.40">
    <property type="entry name" value="Protein of unknown function DUF2002"/>
    <property type="match status" value="1"/>
</dbReference>
<dbReference type="HOGENOM" id="CLU_2095143_0_0_6"/>
<dbReference type="Pfam" id="PF09400">
    <property type="entry name" value="DUF2002"/>
    <property type="match status" value="1"/>
</dbReference>
<dbReference type="KEGG" id="ete:ETEE_1348"/>
<name>A0A076LM23_9GAMM</name>
<sequence length="111" mass="12541">MYLRPDEVAQVLQRAGFTRDSVSDQAYGFHKGEHYVYVNREVRLGRTALLIHPALAQRSLRFAQPSAAQRSSPAYVRFPPDPDAASPAFIGVPHGFTSRERLNHYLAQMFP</sequence>
<dbReference type="SUPFAM" id="SSF159894">
    <property type="entry name" value="YgaC/TfoX-N like"/>
    <property type="match status" value="1"/>
</dbReference>
<accession>A0A076LM23</accession>
<dbReference type="RefSeq" id="WP_034164838.1">
    <property type="nucleotide sequence ID" value="NZ_CP006664.1"/>
</dbReference>
<gene>
    <name evidence="1" type="ORF">ETEE_1348</name>
</gene>
<evidence type="ECO:0000313" key="1">
    <source>
        <dbReference type="EMBL" id="AIJ07802.1"/>
    </source>
</evidence>
<dbReference type="InterPro" id="IPR018994">
    <property type="entry name" value="DUF2002"/>
</dbReference>
<dbReference type="GeneID" id="33938989"/>
<protein>
    <recommendedName>
        <fullName evidence="3">DUF2002 family protein</fullName>
    </recommendedName>
</protein>
<dbReference type="AlphaFoldDB" id="A0A076LM23"/>